<evidence type="ECO:0000256" key="2">
    <source>
        <dbReference type="PIRSR" id="PIRSR605754-1"/>
    </source>
</evidence>
<sequence length="254" mass="28034">MKEWMKNLWNQSGKWFLLGLPLAALLIGAAAWQANQAYEASKHTIADPPAESQVTFDLDKNRVYTSEDGVVVIGSSAVETDESVSDSNQLIRTDQPETVWEEAVPLSTETFTLPEEITLEDGTIGTLVIPKINLTAPVYETAQHGGEMESMTKGIAHFAITSAWDGNIGLSSHNVAPAGATAYFGDLHLLELGDSLTYKTAQGEREYQVTEKKEIQQDDWSYLMRYEDGLNRITMITCITGKPDMRLMVQAVES</sequence>
<proteinExistence type="predicted"/>
<keyword evidence="1" id="KW-0378">Hydrolase</keyword>
<comment type="caution">
    <text evidence="4">The sequence shown here is derived from an EMBL/GenBank/DDBJ whole genome shotgun (WGS) entry which is preliminary data.</text>
</comment>
<protein>
    <submittedName>
        <fullName evidence="4">Class D sortase</fullName>
    </submittedName>
</protein>
<accession>A0A3E3IKQ5</accession>
<evidence type="ECO:0000313" key="4">
    <source>
        <dbReference type="EMBL" id="RGE67637.1"/>
    </source>
</evidence>
<dbReference type="SUPFAM" id="SSF63817">
    <property type="entry name" value="Sortase"/>
    <property type="match status" value="1"/>
</dbReference>
<name>A0A3E3IKQ5_9FIRM</name>
<feature type="signal peptide" evidence="3">
    <location>
        <begin position="1"/>
        <end position="33"/>
    </location>
</feature>
<dbReference type="Gene3D" id="2.40.260.10">
    <property type="entry name" value="Sortase"/>
    <property type="match status" value="1"/>
</dbReference>
<dbReference type="EMBL" id="QVME01000004">
    <property type="protein sequence ID" value="RGE67637.1"/>
    <property type="molecule type" value="Genomic_DNA"/>
</dbReference>
<dbReference type="InterPro" id="IPR042000">
    <property type="entry name" value="Sortase_D_2"/>
</dbReference>
<dbReference type="CDD" id="cd06166">
    <property type="entry name" value="Sortase_D_2"/>
    <property type="match status" value="1"/>
</dbReference>
<evidence type="ECO:0000313" key="5">
    <source>
        <dbReference type="Proteomes" id="UP000260828"/>
    </source>
</evidence>
<feature type="chain" id="PRO_5038851748" evidence="3">
    <location>
        <begin position="34"/>
        <end position="254"/>
    </location>
</feature>
<feature type="active site" description="Proton donor/acceptor" evidence="2">
    <location>
        <position position="173"/>
    </location>
</feature>
<dbReference type="InterPro" id="IPR023365">
    <property type="entry name" value="Sortase_dom-sf"/>
</dbReference>
<dbReference type="Proteomes" id="UP000260828">
    <property type="component" value="Unassembled WGS sequence"/>
</dbReference>
<dbReference type="Pfam" id="PF04203">
    <property type="entry name" value="Sortase"/>
    <property type="match status" value="1"/>
</dbReference>
<keyword evidence="3" id="KW-0732">Signal</keyword>
<gene>
    <name evidence="4" type="ORF">DXC40_09060</name>
</gene>
<dbReference type="InterPro" id="IPR005754">
    <property type="entry name" value="Sortase"/>
</dbReference>
<dbReference type="RefSeq" id="WP_117546513.1">
    <property type="nucleotide sequence ID" value="NZ_QVME01000004.1"/>
</dbReference>
<evidence type="ECO:0000256" key="1">
    <source>
        <dbReference type="ARBA" id="ARBA00022801"/>
    </source>
</evidence>
<feature type="active site" description="Acyl-thioester intermediate" evidence="2">
    <location>
        <position position="238"/>
    </location>
</feature>
<evidence type="ECO:0000256" key="3">
    <source>
        <dbReference type="SAM" id="SignalP"/>
    </source>
</evidence>
<dbReference type="AlphaFoldDB" id="A0A3E3IKQ5"/>
<dbReference type="GO" id="GO:0016787">
    <property type="term" value="F:hydrolase activity"/>
    <property type="evidence" value="ECO:0007669"/>
    <property type="project" value="UniProtKB-KW"/>
</dbReference>
<organism evidence="4 5">
    <name type="scientific">Anaerotruncus colihominis</name>
    <dbReference type="NCBI Taxonomy" id="169435"/>
    <lineage>
        <taxon>Bacteria</taxon>
        <taxon>Bacillati</taxon>
        <taxon>Bacillota</taxon>
        <taxon>Clostridia</taxon>
        <taxon>Eubacteriales</taxon>
        <taxon>Oscillospiraceae</taxon>
        <taxon>Anaerotruncus</taxon>
    </lineage>
</organism>
<dbReference type="NCBIfam" id="TIGR01076">
    <property type="entry name" value="sortase_fam"/>
    <property type="match status" value="1"/>
</dbReference>
<reference evidence="4 5" key="1">
    <citation type="submission" date="2018-08" db="EMBL/GenBank/DDBJ databases">
        <title>A genome reference for cultivated species of the human gut microbiota.</title>
        <authorList>
            <person name="Zou Y."/>
            <person name="Xue W."/>
            <person name="Luo G."/>
        </authorList>
    </citation>
    <scope>NUCLEOTIDE SEQUENCE [LARGE SCALE GENOMIC DNA]</scope>
    <source>
        <strain evidence="4 5">TF05-12AC</strain>
    </source>
</reference>